<feature type="compositionally biased region" description="Basic and acidic residues" evidence="5">
    <location>
        <begin position="140"/>
        <end position="152"/>
    </location>
</feature>
<feature type="compositionally biased region" description="Basic and acidic residues" evidence="5">
    <location>
        <begin position="397"/>
        <end position="445"/>
    </location>
</feature>
<dbReference type="SMART" id="SM00715">
    <property type="entry name" value="LA"/>
    <property type="match status" value="1"/>
</dbReference>
<comment type="caution">
    <text evidence="8">The sequence shown here is derived from an EMBL/GenBank/DDBJ whole genome shotgun (WGS) entry which is preliminary data.</text>
</comment>
<comment type="subcellular location">
    <subcellularLocation>
        <location evidence="1">Nucleus</location>
    </subcellularLocation>
</comment>
<proteinExistence type="predicted"/>
<feature type="compositionally biased region" description="Gly residues" evidence="5">
    <location>
        <begin position="384"/>
        <end position="395"/>
    </location>
</feature>
<dbReference type="PANTHER" id="PTHR22792:SF140">
    <property type="entry name" value="ACHILLES, ISOFORM A"/>
    <property type="match status" value="1"/>
</dbReference>
<dbReference type="GO" id="GO:1990904">
    <property type="term" value="C:ribonucleoprotein complex"/>
    <property type="evidence" value="ECO:0007669"/>
    <property type="project" value="InterPro"/>
</dbReference>
<feature type="compositionally biased region" description="Basic and acidic residues" evidence="5">
    <location>
        <begin position="483"/>
        <end position="496"/>
    </location>
</feature>
<dbReference type="GO" id="GO:0006396">
    <property type="term" value="P:RNA processing"/>
    <property type="evidence" value="ECO:0007669"/>
    <property type="project" value="InterPro"/>
</dbReference>
<feature type="domain" description="HTH La-type RNA-binding" evidence="7">
    <location>
        <begin position="144"/>
        <end position="234"/>
    </location>
</feature>
<dbReference type="AlphaFoldDB" id="A0A1V8SBA2"/>
<dbReference type="InterPro" id="IPR035979">
    <property type="entry name" value="RBD_domain_sf"/>
</dbReference>
<evidence type="ECO:0000256" key="3">
    <source>
        <dbReference type="ARBA" id="ARBA00023242"/>
    </source>
</evidence>
<dbReference type="SUPFAM" id="SSF54928">
    <property type="entry name" value="RNA-binding domain, RBD"/>
    <property type="match status" value="1"/>
</dbReference>
<dbReference type="OrthoDB" id="439993at2759"/>
<dbReference type="SUPFAM" id="SSF46785">
    <property type="entry name" value="Winged helix' DNA-binding domain"/>
    <property type="match status" value="1"/>
</dbReference>
<feature type="domain" description="RRM" evidence="6">
    <location>
        <begin position="251"/>
        <end position="337"/>
    </location>
</feature>
<sequence>MAEIAEKPTESVVEQVAQKTNEIAETVKEAVANGSEKVTEVASAAVEKVSEAATNGGETASEAVKDVAEKVNGDAEKGNDDSRKRRGSFNSDRRDKRSRGDRNGGSYNSRGGGDRNGKNYNSRGGGFSRGNSRGNAKVRSRFENQPESKDEGEIRRQVEFYFSDSNLPMDKYLLELTGGKENKPVPLKTIHDFKRMRHFQPYSAVRDAVAASAFLELSEDDEITRKVPLADKFTMDVEENRTLAQTNMMARSAYVKGFPEEHERTHLDIEEFFAPYGPVQSVRLRRHDDGEFKGSIFVEFETEALLKAFLELDPAPEFDGKTLQIMSKQVYVDKKTEGIHDGTVKPRSPRRESGGQRGGKFQGDKDNWNERRDHDRRSDRGRGQRGGPRGGQRGRGQGRDRDGGERRGGYRDVEKDSEPKSAGELLGRAEAEAKRAAETVGEKMEGVATSAGAEGAKEKVEGAAEVVKEKAEAAVADVAGTKRAHDGEGEQGEAKKVKGSADGGAAAE</sequence>
<dbReference type="GO" id="GO:0003729">
    <property type="term" value="F:mRNA binding"/>
    <property type="evidence" value="ECO:0007669"/>
    <property type="project" value="TreeGrafter"/>
</dbReference>
<reference evidence="9" key="1">
    <citation type="submission" date="2017-03" db="EMBL/GenBank/DDBJ databases">
        <title>Genomes of endolithic fungi from Antarctica.</title>
        <authorList>
            <person name="Coleine C."/>
            <person name="Masonjones S."/>
            <person name="Stajich J.E."/>
        </authorList>
    </citation>
    <scope>NUCLEOTIDE SEQUENCE [LARGE SCALE GENOMIC DNA]</scope>
    <source>
        <strain evidence="9">CCFEE 5527</strain>
    </source>
</reference>
<evidence type="ECO:0000256" key="4">
    <source>
        <dbReference type="PROSITE-ProRule" id="PRU00332"/>
    </source>
</evidence>
<dbReference type="InterPro" id="IPR036390">
    <property type="entry name" value="WH_DNA-bd_sf"/>
</dbReference>
<dbReference type="GO" id="GO:0005634">
    <property type="term" value="C:nucleus"/>
    <property type="evidence" value="ECO:0007669"/>
    <property type="project" value="UniProtKB-SubCell"/>
</dbReference>
<dbReference type="InterPro" id="IPR000504">
    <property type="entry name" value="RRM_dom"/>
</dbReference>
<dbReference type="PROSITE" id="PS50102">
    <property type="entry name" value="RRM"/>
    <property type="match status" value="1"/>
</dbReference>
<dbReference type="Gene3D" id="3.30.70.330">
    <property type="match status" value="1"/>
</dbReference>
<dbReference type="PROSITE" id="PS50961">
    <property type="entry name" value="HTH_LA"/>
    <property type="match status" value="1"/>
</dbReference>
<feature type="region of interest" description="Disordered" evidence="5">
    <location>
        <begin position="337"/>
        <end position="457"/>
    </location>
</feature>
<dbReference type="Pfam" id="PF00076">
    <property type="entry name" value="RRM_1"/>
    <property type="match status" value="1"/>
</dbReference>
<name>A0A1V8SBA2_9PEZI</name>
<evidence type="ECO:0000313" key="8">
    <source>
        <dbReference type="EMBL" id="OQN96455.1"/>
    </source>
</evidence>
<dbReference type="InterPro" id="IPR006630">
    <property type="entry name" value="La_HTH"/>
</dbReference>
<evidence type="ECO:0000256" key="5">
    <source>
        <dbReference type="SAM" id="MobiDB-lite"/>
    </source>
</evidence>
<keyword evidence="3" id="KW-0539">Nucleus</keyword>
<evidence type="ECO:0008006" key="10">
    <source>
        <dbReference type="Google" id="ProtNLM"/>
    </source>
</evidence>
<dbReference type="Pfam" id="PF05383">
    <property type="entry name" value="La"/>
    <property type="match status" value="1"/>
</dbReference>
<dbReference type="CDD" id="cd12291">
    <property type="entry name" value="RRM1_La"/>
    <property type="match status" value="1"/>
</dbReference>
<dbReference type="InterPro" id="IPR045180">
    <property type="entry name" value="La_dom_prot"/>
</dbReference>
<organism evidence="8 9">
    <name type="scientific">Cryoendolithus antarcticus</name>
    <dbReference type="NCBI Taxonomy" id="1507870"/>
    <lineage>
        <taxon>Eukaryota</taxon>
        <taxon>Fungi</taxon>
        <taxon>Dikarya</taxon>
        <taxon>Ascomycota</taxon>
        <taxon>Pezizomycotina</taxon>
        <taxon>Dothideomycetes</taxon>
        <taxon>Dothideomycetidae</taxon>
        <taxon>Cladosporiales</taxon>
        <taxon>Cladosporiaceae</taxon>
        <taxon>Cryoendolithus</taxon>
    </lineage>
</organism>
<gene>
    <name evidence="8" type="ORF">B0A48_17511</name>
</gene>
<dbReference type="EMBL" id="NAJO01000066">
    <property type="protein sequence ID" value="OQN96455.1"/>
    <property type="molecule type" value="Genomic_DNA"/>
</dbReference>
<keyword evidence="2 4" id="KW-0694">RNA-binding</keyword>
<keyword evidence="9" id="KW-1185">Reference proteome</keyword>
<evidence type="ECO:0000313" key="9">
    <source>
        <dbReference type="Proteomes" id="UP000192596"/>
    </source>
</evidence>
<evidence type="ECO:0000259" key="7">
    <source>
        <dbReference type="PROSITE" id="PS50961"/>
    </source>
</evidence>
<feature type="compositionally biased region" description="Basic and acidic residues" evidence="5">
    <location>
        <begin position="91"/>
        <end position="102"/>
    </location>
</feature>
<dbReference type="Proteomes" id="UP000192596">
    <property type="component" value="Unassembled WGS sequence"/>
</dbReference>
<dbReference type="SMART" id="SM00360">
    <property type="entry name" value="RRM"/>
    <property type="match status" value="1"/>
</dbReference>
<feature type="compositionally biased region" description="Basic and acidic residues" evidence="5">
    <location>
        <begin position="362"/>
        <end position="382"/>
    </location>
</feature>
<protein>
    <recommendedName>
        <fullName evidence="10">HTH La-type RNA-binding domain-containing protein</fullName>
    </recommendedName>
</protein>
<dbReference type="Gene3D" id="1.10.10.10">
    <property type="entry name" value="Winged helix-like DNA-binding domain superfamily/Winged helix DNA-binding domain"/>
    <property type="match status" value="1"/>
</dbReference>
<dbReference type="PRINTS" id="PR00302">
    <property type="entry name" value="LUPUSLA"/>
</dbReference>
<feature type="region of interest" description="Disordered" evidence="5">
    <location>
        <begin position="477"/>
        <end position="508"/>
    </location>
</feature>
<evidence type="ECO:0000259" key="6">
    <source>
        <dbReference type="PROSITE" id="PS50102"/>
    </source>
</evidence>
<accession>A0A1V8SBA2</accession>
<dbReference type="InterPro" id="IPR002344">
    <property type="entry name" value="Lupus_La"/>
</dbReference>
<dbReference type="InterPro" id="IPR036388">
    <property type="entry name" value="WH-like_DNA-bd_sf"/>
</dbReference>
<feature type="compositionally biased region" description="Basic and acidic residues" evidence="5">
    <location>
        <begin position="337"/>
        <end position="354"/>
    </location>
</feature>
<feature type="region of interest" description="Disordered" evidence="5">
    <location>
        <begin position="51"/>
        <end position="152"/>
    </location>
</feature>
<feature type="compositionally biased region" description="Basic and acidic residues" evidence="5">
    <location>
        <begin position="63"/>
        <end position="83"/>
    </location>
</feature>
<dbReference type="PANTHER" id="PTHR22792">
    <property type="entry name" value="LUPUS LA PROTEIN-RELATED"/>
    <property type="match status" value="1"/>
</dbReference>
<dbReference type="InterPro" id="IPR012677">
    <property type="entry name" value="Nucleotide-bd_a/b_plait_sf"/>
</dbReference>
<dbReference type="STRING" id="1507870.A0A1V8SBA2"/>
<dbReference type="InParanoid" id="A0A1V8SBA2"/>
<evidence type="ECO:0000256" key="2">
    <source>
        <dbReference type="ARBA" id="ARBA00022884"/>
    </source>
</evidence>
<dbReference type="Gene3D" id="1.10.287.700">
    <property type="entry name" value="Helix hairpin bin"/>
    <property type="match status" value="1"/>
</dbReference>
<evidence type="ECO:0000256" key="1">
    <source>
        <dbReference type="ARBA" id="ARBA00004123"/>
    </source>
</evidence>